<evidence type="ECO:0000256" key="3">
    <source>
        <dbReference type="ARBA" id="ARBA00022833"/>
    </source>
</evidence>
<evidence type="ECO:0000313" key="9">
    <source>
        <dbReference type="Proteomes" id="UP000297245"/>
    </source>
</evidence>
<keyword evidence="5" id="KW-0175">Coiled coil</keyword>
<dbReference type="SMART" id="SM00184">
    <property type="entry name" value="RING"/>
    <property type="match status" value="1"/>
</dbReference>
<keyword evidence="2 4" id="KW-0863">Zinc-finger</keyword>
<accession>A0A4S8M5Y2</accession>
<dbReference type="InterPro" id="IPR018957">
    <property type="entry name" value="Znf_C3HC4_RING-type"/>
</dbReference>
<dbReference type="GO" id="GO:0008270">
    <property type="term" value="F:zinc ion binding"/>
    <property type="evidence" value="ECO:0007669"/>
    <property type="project" value="UniProtKB-KW"/>
</dbReference>
<dbReference type="InterPro" id="IPR013083">
    <property type="entry name" value="Znf_RING/FYVE/PHD"/>
</dbReference>
<dbReference type="Pfam" id="PF00097">
    <property type="entry name" value="zf-C3HC4"/>
    <property type="match status" value="1"/>
</dbReference>
<proteinExistence type="predicted"/>
<name>A0A4S8M5Y2_DENBC</name>
<feature type="coiled-coil region" evidence="5">
    <location>
        <begin position="76"/>
        <end position="117"/>
    </location>
</feature>
<dbReference type="PROSITE" id="PS00518">
    <property type="entry name" value="ZF_RING_1"/>
    <property type="match status" value="1"/>
</dbReference>
<reference evidence="8 9" key="1">
    <citation type="journal article" date="2019" name="Nat. Ecol. Evol.">
        <title>Megaphylogeny resolves global patterns of mushroom evolution.</title>
        <authorList>
            <person name="Varga T."/>
            <person name="Krizsan K."/>
            <person name="Foldi C."/>
            <person name="Dima B."/>
            <person name="Sanchez-Garcia M."/>
            <person name="Sanchez-Ramirez S."/>
            <person name="Szollosi G.J."/>
            <person name="Szarkandi J.G."/>
            <person name="Papp V."/>
            <person name="Albert L."/>
            <person name="Andreopoulos W."/>
            <person name="Angelini C."/>
            <person name="Antonin V."/>
            <person name="Barry K.W."/>
            <person name="Bougher N.L."/>
            <person name="Buchanan P."/>
            <person name="Buyck B."/>
            <person name="Bense V."/>
            <person name="Catcheside P."/>
            <person name="Chovatia M."/>
            <person name="Cooper J."/>
            <person name="Damon W."/>
            <person name="Desjardin D."/>
            <person name="Finy P."/>
            <person name="Geml J."/>
            <person name="Haridas S."/>
            <person name="Hughes K."/>
            <person name="Justo A."/>
            <person name="Karasinski D."/>
            <person name="Kautmanova I."/>
            <person name="Kiss B."/>
            <person name="Kocsube S."/>
            <person name="Kotiranta H."/>
            <person name="LaButti K.M."/>
            <person name="Lechner B.E."/>
            <person name="Liimatainen K."/>
            <person name="Lipzen A."/>
            <person name="Lukacs Z."/>
            <person name="Mihaltcheva S."/>
            <person name="Morgado L.N."/>
            <person name="Niskanen T."/>
            <person name="Noordeloos M.E."/>
            <person name="Ohm R.A."/>
            <person name="Ortiz-Santana B."/>
            <person name="Ovrebo C."/>
            <person name="Racz N."/>
            <person name="Riley R."/>
            <person name="Savchenko A."/>
            <person name="Shiryaev A."/>
            <person name="Soop K."/>
            <person name="Spirin V."/>
            <person name="Szebenyi C."/>
            <person name="Tomsovsky M."/>
            <person name="Tulloss R.E."/>
            <person name="Uehling J."/>
            <person name="Grigoriev I.V."/>
            <person name="Vagvolgyi C."/>
            <person name="Papp T."/>
            <person name="Martin F.M."/>
            <person name="Miettinen O."/>
            <person name="Hibbett D.S."/>
            <person name="Nagy L.G."/>
        </authorList>
    </citation>
    <scope>NUCLEOTIDE SEQUENCE [LARGE SCALE GENOMIC DNA]</scope>
    <source>
        <strain evidence="8 9">CBS 962.96</strain>
    </source>
</reference>
<sequence>MPPDRARNADVLDLTITQKHHSLTNHLIHTKKRKEKENRPTVTHTTEVIEISSDEDEEPVPPPPRTPKKGAPPTPNERARLLLTALEKKFRALEQEKKQLEAQVNCLRQENAEFRAKGTVHLNNDDVDEHILCEVCSLTMWTPYVLTCGHAFCGSCLESWFDRALRDWASRYPQFPPHVLQAAHIARYGIPPPQYLCPKCRTAVSSKPTQDFTLKGLVGTIAKAKGEAKPGAKETSFRKYFDS</sequence>
<dbReference type="PROSITE" id="PS50089">
    <property type="entry name" value="ZF_RING_2"/>
    <property type="match status" value="1"/>
</dbReference>
<keyword evidence="9" id="KW-1185">Reference proteome</keyword>
<evidence type="ECO:0000256" key="2">
    <source>
        <dbReference type="ARBA" id="ARBA00022771"/>
    </source>
</evidence>
<feature type="compositionally biased region" description="Pro residues" evidence="6">
    <location>
        <begin position="60"/>
        <end position="75"/>
    </location>
</feature>
<feature type="region of interest" description="Disordered" evidence="6">
    <location>
        <begin position="31"/>
        <end position="76"/>
    </location>
</feature>
<dbReference type="InterPro" id="IPR017907">
    <property type="entry name" value="Znf_RING_CS"/>
</dbReference>
<keyword evidence="3" id="KW-0862">Zinc</keyword>
<dbReference type="OrthoDB" id="3219336at2759"/>
<dbReference type="AlphaFoldDB" id="A0A4S8M5Y2"/>
<evidence type="ECO:0000256" key="4">
    <source>
        <dbReference type="PROSITE-ProRule" id="PRU00175"/>
    </source>
</evidence>
<evidence type="ECO:0000256" key="5">
    <source>
        <dbReference type="SAM" id="Coils"/>
    </source>
</evidence>
<protein>
    <recommendedName>
        <fullName evidence="7">RING-type domain-containing protein</fullName>
    </recommendedName>
</protein>
<dbReference type="Proteomes" id="UP000297245">
    <property type="component" value="Unassembled WGS sequence"/>
</dbReference>
<organism evidence="8 9">
    <name type="scientific">Dendrothele bispora (strain CBS 962.96)</name>
    <dbReference type="NCBI Taxonomy" id="1314807"/>
    <lineage>
        <taxon>Eukaryota</taxon>
        <taxon>Fungi</taxon>
        <taxon>Dikarya</taxon>
        <taxon>Basidiomycota</taxon>
        <taxon>Agaricomycotina</taxon>
        <taxon>Agaricomycetes</taxon>
        <taxon>Agaricomycetidae</taxon>
        <taxon>Agaricales</taxon>
        <taxon>Agaricales incertae sedis</taxon>
        <taxon>Dendrothele</taxon>
    </lineage>
</organism>
<dbReference type="EMBL" id="ML179151">
    <property type="protein sequence ID" value="THU97654.1"/>
    <property type="molecule type" value="Genomic_DNA"/>
</dbReference>
<evidence type="ECO:0000259" key="7">
    <source>
        <dbReference type="PROSITE" id="PS50089"/>
    </source>
</evidence>
<evidence type="ECO:0000313" key="8">
    <source>
        <dbReference type="EMBL" id="THU97654.1"/>
    </source>
</evidence>
<dbReference type="InterPro" id="IPR001841">
    <property type="entry name" value="Znf_RING"/>
</dbReference>
<dbReference type="Gene3D" id="3.30.40.10">
    <property type="entry name" value="Zinc/RING finger domain, C3HC4 (zinc finger)"/>
    <property type="match status" value="1"/>
</dbReference>
<dbReference type="SUPFAM" id="SSF57850">
    <property type="entry name" value="RING/U-box"/>
    <property type="match status" value="1"/>
</dbReference>
<keyword evidence="1" id="KW-0479">Metal-binding</keyword>
<evidence type="ECO:0000256" key="6">
    <source>
        <dbReference type="SAM" id="MobiDB-lite"/>
    </source>
</evidence>
<evidence type="ECO:0000256" key="1">
    <source>
        <dbReference type="ARBA" id="ARBA00022723"/>
    </source>
</evidence>
<feature type="domain" description="RING-type" evidence="7">
    <location>
        <begin position="133"/>
        <end position="201"/>
    </location>
</feature>
<gene>
    <name evidence="8" type="ORF">K435DRAFT_965376</name>
</gene>